<protein>
    <recommendedName>
        <fullName evidence="11">Zinc metalloprotease</fullName>
        <ecNumber evidence="11">3.4.24.-</ecNumber>
    </recommendedName>
</protein>
<dbReference type="PANTHER" id="PTHR42837:SF2">
    <property type="entry name" value="MEMBRANE METALLOPROTEASE ARASP2, CHLOROPLASTIC-RELATED"/>
    <property type="match status" value="1"/>
</dbReference>
<dbReference type="Pfam" id="PF17820">
    <property type="entry name" value="PDZ_6"/>
    <property type="match status" value="1"/>
</dbReference>
<evidence type="ECO:0000313" key="13">
    <source>
        <dbReference type="EMBL" id="QCK87505.1"/>
    </source>
</evidence>
<evidence type="ECO:0000256" key="11">
    <source>
        <dbReference type="RuleBase" id="RU362031"/>
    </source>
</evidence>
<dbReference type="InterPro" id="IPR036034">
    <property type="entry name" value="PDZ_sf"/>
</dbReference>
<dbReference type="AlphaFoldDB" id="A0A4D7QK89"/>
<dbReference type="Pfam" id="PF02163">
    <property type="entry name" value="Peptidase_M50"/>
    <property type="match status" value="1"/>
</dbReference>
<dbReference type="PROSITE" id="PS50106">
    <property type="entry name" value="PDZ"/>
    <property type="match status" value="1"/>
</dbReference>
<feature type="transmembrane region" description="Helical" evidence="11">
    <location>
        <begin position="12"/>
        <end position="32"/>
    </location>
</feature>
<evidence type="ECO:0000259" key="12">
    <source>
        <dbReference type="PROSITE" id="PS50106"/>
    </source>
</evidence>
<comment type="cofactor">
    <cofactor evidence="1 11">
        <name>Zn(2+)</name>
        <dbReference type="ChEBI" id="CHEBI:29105"/>
    </cofactor>
</comment>
<keyword evidence="10 11" id="KW-0472">Membrane</keyword>
<dbReference type="GO" id="GO:0046872">
    <property type="term" value="F:metal ion binding"/>
    <property type="evidence" value="ECO:0007669"/>
    <property type="project" value="UniProtKB-KW"/>
</dbReference>
<dbReference type="OrthoDB" id="9782003at2"/>
<comment type="similarity">
    <text evidence="3 11">Belongs to the peptidase M50B family.</text>
</comment>
<keyword evidence="8 11" id="KW-1133">Transmembrane helix</keyword>
<dbReference type="NCBIfam" id="TIGR00054">
    <property type="entry name" value="RIP metalloprotease RseP"/>
    <property type="match status" value="1"/>
</dbReference>
<dbReference type="Proteomes" id="UP000298588">
    <property type="component" value="Chromosome"/>
</dbReference>
<feature type="transmembrane region" description="Helical" evidence="11">
    <location>
        <begin position="418"/>
        <end position="436"/>
    </location>
</feature>
<keyword evidence="9 11" id="KW-0482">Metalloprotease</keyword>
<feature type="transmembrane region" description="Helical" evidence="11">
    <location>
        <begin position="118"/>
        <end position="143"/>
    </location>
</feature>
<dbReference type="InterPro" id="IPR004387">
    <property type="entry name" value="Pept_M50_Zn"/>
</dbReference>
<keyword evidence="7 11" id="KW-0862">Zinc</keyword>
<dbReference type="SUPFAM" id="SSF50156">
    <property type="entry name" value="PDZ domain-like"/>
    <property type="match status" value="2"/>
</dbReference>
<dbReference type="EC" id="3.4.24.-" evidence="11"/>
<dbReference type="InterPro" id="IPR008915">
    <property type="entry name" value="Peptidase_M50"/>
</dbReference>
<comment type="subcellular location">
    <subcellularLocation>
        <location evidence="2">Membrane</location>
        <topology evidence="2">Multi-pass membrane protein</topology>
    </subcellularLocation>
</comment>
<feature type="transmembrane region" description="Helical" evidence="11">
    <location>
        <begin position="366"/>
        <end position="388"/>
    </location>
</feature>
<feature type="domain" description="PDZ" evidence="12">
    <location>
        <begin position="187"/>
        <end position="248"/>
    </location>
</feature>
<reference evidence="13 14" key="1">
    <citation type="submission" date="2019-04" db="EMBL/GenBank/DDBJ databases">
        <title>Phreatobacter aquaticus sp. nov.</title>
        <authorList>
            <person name="Choi A."/>
            <person name="Baek K."/>
        </authorList>
    </citation>
    <scope>NUCLEOTIDE SEQUENCE [LARGE SCALE GENOMIC DNA]</scope>
    <source>
        <strain evidence="13 14">NMCR1094</strain>
    </source>
</reference>
<proteinExistence type="inferred from homology"/>
<evidence type="ECO:0000256" key="1">
    <source>
        <dbReference type="ARBA" id="ARBA00001947"/>
    </source>
</evidence>
<dbReference type="Gene3D" id="2.30.42.10">
    <property type="match status" value="2"/>
</dbReference>
<dbReference type="KEGG" id="paqt:E8L99_17940"/>
<keyword evidence="5 11" id="KW-0812">Transmembrane</keyword>
<evidence type="ECO:0000256" key="6">
    <source>
        <dbReference type="ARBA" id="ARBA00022801"/>
    </source>
</evidence>
<dbReference type="CDD" id="cd06163">
    <property type="entry name" value="S2P-M50_PDZ_RseP-like"/>
    <property type="match status" value="2"/>
</dbReference>
<accession>A0A4D7QK89</accession>
<evidence type="ECO:0000256" key="2">
    <source>
        <dbReference type="ARBA" id="ARBA00004141"/>
    </source>
</evidence>
<dbReference type="EMBL" id="CP039865">
    <property type="protein sequence ID" value="QCK87505.1"/>
    <property type="molecule type" value="Genomic_DNA"/>
</dbReference>
<name>A0A4D7QK89_9HYPH</name>
<keyword evidence="14" id="KW-1185">Reference proteome</keyword>
<evidence type="ECO:0000256" key="9">
    <source>
        <dbReference type="ARBA" id="ARBA00023049"/>
    </source>
</evidence>
<evidence type="ECO:0000256" key="7">
    <source>
        <dbReference type="ARBA" id="ARBA00022833"/>
    </source>
</evidence>
<dbReference type="InterPro" id="IPR001478">
    <property type="entry name" value="PDZ"/>
</dbReference>
<gene>
    <name evidence="13" type="primary">rseP</name>
    <name evidence="13" type="ORF">E8L99_17940</name>
</gene>
<evidence type="ECO:0000256" key="5">
    <source>
        <dbReference type="ARBA" id="ARBA00022692"/>
    </source>
</evidence>
<dbReference type="SMART" id="SM00228">
    <property type="entry name" value="PDZ"/>
    <property type="match status" value="2"/>
</dbReference>
<dbReference type="GO" id="GO:0016020">
    <property type="term" value="C:membrane"/>
    <property type="evidence" value="ECO:0007669"/>
    <property type="project" value="UniProtKB-SubCell"/>
</dbReference>
<evidence type="ECO:0000256" key="3">
    <source>
        <dbReference type="ARBA" id="ARBA00007931"/>
    </source>
</evidence>
<dbReference type="RefSeq" id="WP_137100834.1">
    <property type="nucleotide sequence ID" value="NZ_CP039865.1"/>
</dbReference>
<dbReference type="InterPro" id="IPR041489">
    <property type="entry name" value="PDZ_6"/>
</dbReference>
<keyword evidence="6 11" id="KW-0378">Hydrolase</keyword>
<evidence type="ECO:0000256" key="8">
    <source>
        <dbReference type="ARBA" id="ARBA00022989"/>
    </source>
</evidence>
<organism evidence="13 14">
    <name type="scientific">Phreatobacter aquaticus</name>
    <dbReference type="NCBI Taxonomy" id="2570229"/>
    <lineage>
        <taxon>Bacteria</taxon>
        <taxon>Pseudomonadati</taxon>
        <taxon>Pseudomonadota</taxon>
        <taxon>Alphaproteobacteria</taxon>
        <taxon>Hyphomicrobiales</taxon>
        <taxon>Phreatobacteraceae</taxon>
        <taxon>Phreatobacter</taxon>
    </lineage>
</organism>
<evidence type="ECO:0000256" key="4">
    <source>
        <dbReference type="ARBA" id="ARBA00022670"/>
    </source>
</evidence>
<sequence length="444" mass="47703">MNFISAMGGTGWTVVSVVIPFLFVLTIVVFFHELGHFWVARRCGVRVEVFSIGFGRELFGFNDRHGTRWKLSAIPLGGYVKFFGDADAASKPDFAGAEAMSAEERSVSFLYKSLAQRAAIVAAGPIANFILAIVVFAGIFSLYGKPFIEPRVGGLVPVSITDQGGFRPGDVIYSVGGERAISLDAIKATLAAKAGQQLDVVVSRGSQQVTVSAVPQAAWFQGSVAEQAGFRPGDLVLSINGRAIESFTDMQRFVEVRAGEPLQVVVNRDGRNVEITATPSITQFKDRFGGTHRVGRLGISPSRDQAAMVIRRYDPATATWLGVKETWFVVERTFGYLGGVIMGTQSADQLGGPIRIAQVSGEAASIGFGALLSLVALISVSIGLLNLFPIPMLDGGHLVFYAIEAIRGRPMSEQAQEMAFRVGLALVLMMMIFATWNDLRGLVG</sequence>
<dbReference type="GO" id="GO:0004222">
    <property type="term" value="F:metalloendopeptidase activity"/>
    <property type="evidence" value="ECO:0007669"/>
    <property type="project" value="InterPro"/>
</dbReference>
<evidence type="ECO:0000313" key="14">
    <source>
        <dbReference type="Proteomes" id="UP000298588"/>
    </source>
</evidence>
<evidence type="ECO:0000256" key="10">
    <source>
        <dbReference type="ARBA" id="ARBA00023136"/>
    </source>
</evidence>
<keyword evidence="11" id="KW-0479">Metal-binding</keyword>
<dbReference type="PANTHER" id="PTHR42837">
    <property type="entry name" value="REGULATOR OF SIGMA-E PROTEASE RSEP"/>
    <property type="match status" value="1"/>
</dbReference>
<dbReference type="GO" id="GO:0006508">
    <property type="term" value="P:proteolysis"/>
    <property type="evidence" value="ECO:0007669"/>
    <property type="project" value="UniProtKB-KW"/>
</dbReference>
<dbReference type="CDD" id="cd23081">
    <property type="entry name" value="cpPDZ_EcRseP-like"/>
    <property type="match status" value="1"/>
</dbReference>
<keyword evidence="4 13" id="KW-0645">Protease</keyword>